<accession>A0ACC2SZ29</accession>
<dbReference type="Proteomes" id="UP001165960">
    <property type="component" value="Unassembled WGS sequence"/>
</dbReference>
<name>A0ACC2SZ29_9FUNG</name>
<gene>
    <name evidence="1" type="ORF">DSO57_1037459</name>
</gene>
<comment type="caution">
    <text evidence="1">The sequence shown here is derived from an EMBL/GenBank/DDBJ whole genome shotgun (WGS) entry which is preliminary data.</text>
</comment>
<dbReference type="EMBL" id="QTSX02003953">
    <property type="protein sequence ID" value="KAJ9067597.1"/>
    <property type="molecule type" value="Genomic_DNA"/>
</dbReference>
<reference evidence="1" key="1">
    <citation type="submission" date="2022-04" db="EMBL/GenBank/DDBJ databases">
        <title>Genome of the entomopathogenic fungus Entomophthora muscae.</title>
        <authorList>
            <person name="Elya C."/>
            <person name="Lovett B.R."/>
            <person name="Lee E."/>
            <person name="Macias A.M."/>
            <person name="Hajek A.E."/>
            <person name="De Bivort B.L."/>
            <person name="Kasson M.T."/>
            <person name="De Fine Licht H.H."/>
            <person name="Stajich J.E."/>
        </authorList>
    </citation>
    <scope>NUCLEOTIDE SEQUENCE</scope>
    <source>
        <strain evidence="1">Berkeley</strain>
    </source>
</reference>
<evidence type="ECO:0000313" key="1">
    <source>
        <dbReference type="EMBL" id="KAJ9067597.1"/>
    </source>
</evidence>
<evidence type="ECO:0000313" key="2">
    <source>
        <dbReference type="Proteomes" id="UP001165960"/>
    </source>
</evidence>
<organism evidence="1 2">
    <name type="scientific">Entomophthora muscae</name>
    <dbReference type="NCBI Taxonomy" id="34485"/>
    <lineage>
        <taxon>Eukaryota</taxon>
        <taxon>Fungi</taxon>
        <taxon>Fungi incertae sedis</taxon>
        <taxon>Zoopagomycota</taxon>
        <taxon>Entomophthoromycotina</taxon>
        <taxon>Entomophthoromycetes</taxon>
        <taxon>Entomophthorales</taxon>
        <taxon>Entomophthoraceae</taxon>
        <taxon>Entomophthora</taxon>
    </lineage>
</organism>
<proteinExistence type="predicted"/>
<protein>
    <submittedName>
        <fullName evidence="1">Uncharacterized protein</fullName>
    </submittedName>
</protein>
<keyword evidence="2" id="KW-1185">Reference proteome</keyword>
<sequence length="139" mass="15434">MQVSRGQVDGHGCILGADQVASLYSFGAFSNFNLPEEDPQVLYLFTAADFLQLSPIQKKDVLELLDQFNNIFASGPNDYGLAKEVIHQIDTGDAPPFHAKPYCRSRVEYAQVFKGTQTTIRCWTLSVKTACLTRQQGSK</sequence>